<evidence type="ECO:0000313" key="9">
    <source>
        <dbReference type="Proteomes" id="UP000441404"/>
    </source>
</evidence>
<keyword evidence="3" id="KW-0456">Lyase</keyword>
<gene>
    <name evidence="8" type="ORF">GHO39_13195</name>
    <name evidence="7" type="ORF">GHO40_11890</name>
</gene>
<evidence type="ECO:0000256" key="2">
    <source>
        <dbReference type="ARBA" id="ARBA00022833"/>
    </source>
</evidence>
<proteinExistence type="predicted"/>
<evidence type="ECO:0000259" key="6">
    <source>
        <dbReference type="Pfam" id="PF04909"/>
    </source>
</evidence>
<dbReference type="GO" id="GO:0016787">
    <property type="term" value="F:hydrolase activity"/>
    <property type="evidence" value="ECO:0007669"/>
    <property type="project" value="UniProtKB-KW"/>
</dbReference>
<comment type="catalytic activity">
    <reaction evidence="4">
        <text>6-methylsalicylate + H(+) = 3-methylphenol + CO2</text>
        <dbReference type="Rhea" id="RHEA:23112"/>
        <dbReference type="ChEBI" id="CHEBI:15378"/>
        <dbReference type="ChEBI" id="CHEBI:16526"/>
        <dbReference type="ChEBI" id="CHEBI:17231"/>
        <dbReference type="ChEBI" id="CHEBI:36658"/>
        <dbReference type="EC" id="4.1.1.52"/>
    </reaction>
    <physiologicalReaction direction="left-to-right" evidence="4">
        <dbReference type="Rhea" id="RHEA:23113"/>
    </physiologicalReaction>
</comment>
<evidence type="ECO:0000313" key="7">
    <source>
        <dbReference type="EMBL" id="MQT47426.1"/>
    </source>
</evidence>
<name>A0A6A7YKF2_9PSED</name>
<dbReference type="Pfam" id="PF04909">
    <property type="entry name" value="Amidohydro_2"/>
    <property type="match status" value="1"/>
</dbReference>
<sequence length="352" mass="37443">MSQIQAPVQGVIDLHSHWFSPSSLRFLSERQSSPRLLPGADGAPHLHRAGAGTTAQPFALGNHWFDLDARIEHFDQVGVAHQLLSWPTTLGIDAALSASESLGLWRDYNNELAGVVRQYPTRLSAVAALSTSDIQWSVGELQRAHEELGLIGAVLPVNAFASLAAASRFEPLLAKAQELGSHLYLHTGYAHPQVPGQPPVLLHSDAIEARRVLDIAWQFASATITLAHSDLLDRYPDVTVQIAMLGGAGIIANLVELSQVPGHFDAVGHSPRYQRLLFDTGAAGRGAQAIALATRVLGAEQLVFGSDYAPVPDIAPGIAQVLAAPISAAERELILRGNGQRLLASKGISLGS</sequence>
<dbReference type="GO" id="GO:0047596">
    <property type="term" value="F:6-methylsalicylate decarboxylase activity"/>
    <property type="evidence" value="ECO:0007669"/>
    <property type="project" value="UniProtKB-EC"/>
</dbReference>
<dbReference type="GO" id="GO:0046872">
    <property type="term" value="F:metal ion binding"/>
    <property type="evidence" value="ECO:0007669"/>
    <property type="project" value="UniProtKB-KW"/>
</dbReference>
<dbReference type="EC" id="4.1.1.52" evidence="5"/>
<protein>
    <recommendedName>
        <fullName evidence="5">6-methylsalicylate decarboxylase</fullName>
        <ecNumber evidence="5">4.1.1.52</ecNumber>
    </recommendedName>
</protein>
<dbReference type="GO" id="GO:0019748">
    <property type="term" value="P:secondary metabolic process"/>
    <property type="evidence" value="ECO:0007669"/>
    <property type="project" value="TreeGrafter"/>
</dbReference>
<organism evidence="7 9">
    <name type="scientific">Pseudomonas helleri</name>
    <dbReference type="NCBI Taxonomy" id="1608996"/>
    <lineage>
        <taxon>Bacteria</taxon>
        <taxon>Pseudomonadati</taxon>
        <taxon>Pseudomonadota</taxon>
        <taxon>Gammaproteobacteria</taxon>
        <taxon>Pseudomonadales</taxon>
        <taxon>Pseudomonadaceae</taxon>
        <taxon>Pseudomonas</taxon>
    </lineage>
</organism>
<dbReference type="Proteomes" id="UP000441404">
    <property type="component" value="Unassembled WGS sequence"/>
</dbReference>
<dbReference type="Gene3D" id="3.20.20.140">
    <property type="entry name" value="Metal-dependent hydrolases"/>
    <property type="match status" value="1"/>
</dbReference>
<reference evidence="9 10" key="1">
    <citation type="submission" date="2019-10" db="EMBL/GenBank/DDBJ databases">
        <title>Evaluation of single-gene subtyping targets for Pseudomonas.</title>
        <authorList>
            <person name="Reichler S.J."/>
            <person name="Orsi R.H."/>
            <person name="Wiedmann M."/>
            <person name="Martin N.H."/>
            <person name="Murphy S.I."/>
        </authorList>
    </citation>
    <scope>NUCLEOTIDE SEQUENCE [LARGE SCALE GENOMIC DNA]</scope>
    <source>
        <strain evidence="8 10">FSL R10-3254</strain>
        <strain evidence="7 9">FSL R10-3257</strain>
    </source>
</reference>
<dbReference type="Proteomes" id="UP000489190">
    <property type="component" value="Unassembled WGS sequence"/>
</dbReference>
<dbReference type="GO" id="GO:0005829">
    <property type="term" value="C:cytosol"/>
    <property type="evidence" value="ECO:0007669"/>
    <property type="project" value="TreeGrafter"/>
</dbReference>
<comment type="caution">
    <text evidence="7">The sequence shown here is derived from an EMBL/GenBank/DDBJ whole genome shotgun (WGS) entry which is preliminary data.</text>
</comment>
<evidence type="ECO:0000256" key="1">
    <source>
        <dbReference type="ARBA" id="ARBA00022723"/>
    </source>
</evidence>
<dbReference type="InterPro" id="IPR006680">
    <property type="entry name" value="Amidohydro-rel"/>
</dbReference>
<accession>A0A6A7YKF2</accession>
<keyword evidence="7" id="KW-0378">Hydrolase</keyword>
<evidence type="ECO:0000256" key="4">
    <source>
        <dbReference type="ARBA" id="ARBA00036832"/>
    </source>
</evidence>
<evidence type="ECO:0000256" key="5">
    <source>
        <dbReference type="ARBA" id="ARBA00038889"/>
    </source>
</evidence>
<evidence type="ECO:0000313" key="10">
    <source>
        <dbReference type="Proteomes" id="UP000489190"/>
    </source>
</evidence>
<dbReference type="InterPro" id="IPR032465">
    <property type="entry name" value="ACMSD"/>
</dbReference>
<dbReference type="PANTHER" id="PTHR21240">
    <property type="entry name" value="2-AMINO-3-CARBOXYLMUCONATE-6-SEMIALDEHYDE DECARBOXYLASE"/>
    <property type="match status" value="1"/>
</dbReference>
<dbReference type="AlphaFoldDB" id="A0A6A7YKF2"/>
<feature type="domain" description="Amidohydrolase-related" evidence="6">
    <location>
        <begin position="106"/>
        <end position="343"/>
    </location>
</feature>
<dbReference type="EMBL" id="WIWI01000031">
    <property type="protein sequence ID" value="MQT90078.1"/>
    <property type="molecule type" value="Genomic_DNA"/>
</dbReference>
<dbReference type="EMBL" id="WIWJ01000018">
    <property type="protein sequence ID" value="MQT47426.1"/>
    <property type="molecule type" value="Genomic_DNA"/>
</dbReference>
<dbReference type="RefSeq" id="WP_153328730.1">
    <property type="nucleotide sequence ID" value="NZ_WIWI01000031.1"/>
</dbReference>
<evidence type="ECO:0000313" key="8">
    <source>
        <dbReference type="EMBL" id="MQT90078.1"/>
    </source>
</evidence>
<keyword evidence="1" id="KW-0479">Metal-binding</keyword>
<dbReference type="PANTHER" id="PTHR21240:SF29">
    <property type="entry name" value="AMIDOHYDROLASE-RELATED DOMAIN-CONTAINING PROTEIN"/>
    <property type="match status" value="1"/>
</dbReference>
<evidence type="ECO:0000256" key="3">
    <source>
        <dbReference type="ARBA" id="ARBA00023239"/>
    </source>
</evidence>
<dbReference type="InterPro" id="IPR032466">
    <property type="entry name" value="Metal_Hydrolase"/>
</dbReference>
<dbReference type="SUPFAM" id="SSF51556">
    <property type="entry name" value="Metallo-dependent hydrolases"/>
    <property type="match status" value="1"/>
</dbReference>
<keyword evidence="2" id="KW-0862">Zinc</keyword>